<reference evidence="2" key="2">
    <citation type="journal article" date="2023" name="Science">
        <title>Genomic signatures of disease resistance in endangered staghorn corals.</title>
        <authorList>
            <person name="Vollmer S.V."/>
            <person name="Selwyn J.D."/>
            <person name="Despard B.A."/>
            <person name="Roesel C.L."/>
        </authorList>
    </citation>
    <scope>NUCLEOTIDE SEQUENCE</scope>
    <source>
        <strain evidence="2">K2</strain>
    </source>
</reference>
<sequence>MVFFRVQFKKFFYSDIRIPVSGEGDGPRTGAGLAEDCLRQSWWSDQKKSMLVWDSFRAHLSPPICNTLKSLNTESTVTSMLHPLNVTVNKPFKDCMRKKWQEWMLAGQNTFTASGHLSEGGTGSDLLVDSKAWEDILNKLIKKWFCKCCTV</sequence>
<dbReference type="GO" id="GO:0003676">
    <property type="term" value="F:nucleic acid binding"/>
    <property type="evidence" value="ECO:0007669"/>
    <property type="project" value="InterPro"/>
</dbReference>
<evidence type="ECO:0000313" key="3">
    <source>
        <dbReference type="Proteomes" id="UP001249851"/>
    </source>
</evidence>
<dbReference type="Pfam" id="PF03184">
    <property type="entry name" value="DDE_1"/>
    <property type="match status" value="1"/>
</dbReference>
<gene>
    <name evidence="2" type="ORF">P5673_018007</name>
</gene>
<protein>
    <submittedName>
        <fullName evidence="2">Pogo transposable element with KRAB domain</fullName>
    </submittedName>
</protein>
<dbReference type="InterPro" id="IPR004875">
    <property type="entry name" value="DDE_SF_endonuclease_dom"/>
</dbReference>
<dbReference type="Proteomes" id="UP001249851">
    <property type="component" value="Unassembled WGS sequence"/>
</dbReference>
<reference evidence="2" key="1">
    <citation type="journal article" date="2023" name="G3 (Bethesda)">
        <title>Whole genome assembly and annotation of the endangered Caribbean coral Acropora cervicornis.</title>
        <authorList>
            <person name="Selwyn J.D."/>
            <person name="Vollmer S.V."/>
        </authorList>
    </citation>
    <scope>NUCLEOTIDE SEQUENCE</scope>
    <source>
        <strain evidence="2">K2</strain>
    </source>
</reference>
<evidence type="ECO:0000313" key="2">
    <source>
        <dbReference type="EMBL" id="KAK2559386.1"/>
    </source>
</evidence>
<feature type="domain" description="DDE-1" evidence="1">
    <location>
        <begin position="44"/>
        <end position="144"/>
    </location>
</feature>
<evidence type="ECO:0000259" key="1">
    <source>
        <dbReference type="Pfam" id="PF03184"/>
    </source>
</evidence>
<dbReference type="AlphaFoldDB" id="A0AAD9QED3"/>
<dbReference type="EMBL" id="JARQWQ010000040">
    <property type="protein sequence ID" value="KAK2559386.1"/>
    <property type="molecule type" value="Genomic_DNA"/>
</dbReference>
<comment type="caution">
    <text evidence="2">The sequence shown here is derived from an EMBL/GenBank/DDBJ whole genome shotgun (WGS) entry which is preliminary data.</text>
</comment>
<organism evidence="2 3">
    <name type="scientific">Acropora cervicornis</name>
    <name type="common">Staghorn coral</name>
    <dbReference type="NCBI Taxonomy" id="6130"/>
    <lineage>
        <taxon>Eukaryota</taxon>
        <taxon>Metazoa</taxon>
        <taxon>Cnidaria</taxon>
        <taxon>Anthozoa</taxon>
        <taxon>Hexacorallia</taxon>
        <taxon>Scleractinia</taxon>
        <taxon>Astrocoeniina</taxon>
        <taxon>Acroporidae</taxon>
        <taxon>Acropora</taxon>
    </lineage>
</organism>
<proteinExistence type="predicted"/>
<name>A0AAD9QED3_ACRCE</name>
<accession>A0AAD9QED3</accession>
<keyword evidence="3" id="KW-1185">Reference proteome</keyword>